<keyword evidence="5" id="KW-0221">Differentiation</keyword>
<evidence type="ECO:0000256" key="4">
    <source>
        <dbReference type="ARBA" id="ARBA00022541"/>
    </source>
</evidence>
<feature type="region of interest" description="Disordered" evidence="12">
    <location>
        <begin position="36"/>
        <end position="62"/>
    </location>
</feature>
<dbReference type="GO" id="GO:0000981">
    <property type="term" value="F:DNA-binding transcription factor activity, RNA polymerase II-specific"/>
    <property type="evidence" value="ECO:0007669"/>
    <property type="project" value="TreeGrafter"/>
</dbReference>
<dbReference type="Pfam" id="PF12232">
    <property type="entry name" value="Myf5"/>
    <property type="match status" value="2"/>
</dbReference>
<feature type="domain" description="BHLH" evidence="13">
    <location>
        <begin position="85"/>
        <end position="136"/>
    </location>
</feature>
<dbReference type="Pfam" id="PF00010">
    <property type="entry name" value="HLH"/>
    <property type="match status" value="1"/>
</dbReference>
<accession>A0A8B9NBQ0</accession>
<evidence type="ECO:0000256" key="10">
    <source>
        <dbReference type="ARBA" id="ARBA00023242"/>
    </source>
</evidence>
<feature type="compositionally biased region" description="Low complexity" evidence="12">
    <location>
        <begin position="293"/>
        <end position="309"/>
    </location>
</feature>
<dbReference type="GO" id="GO:0000978">
    <property type="term" value="F:RNA polymerase II cis-regulatory region sequence-specific DNA binding"/>
    <property type="evidence" value="ECO:0007669"/>
    <property type="project" value="TreeGrafter"/>
</dbReference>
<keyword evidence="6" id="KW-0805">Transcription regulation</keyword>
<dbReference type="CDD" id="cd18937">
    <property type="entry name" value="bHLH_TS_Myf5"/>
    <property type="match status" value="1"/>
</dbReference>
<dbReference type="SUPFAM" id="SSF47459">
    <property type="entry name" value="HLH, helix-loop-helix DNA-binding domain"/>
    <property type="match status" value="1"/>
</dbReference>
<dbReference type="FunFam" id="4.10.280.10:FF:000005">
    <property type="entry name" value="Myogenic factor"/>
    <property type="match status" value="1"/>
</dbReference>
<keyword evidence="15" id="KW-1185">Reference proteome</keyword>
<dbReference type="InterPro" id="IPR039704">
    <property type="entry name" value="Myogenic_factor"/>
</dbReference>
<comment type="subunit">
    <text evidence="2 11">Efficient DNA binding requires dimerization with another bHLH protein.</text>
</comment>
<evidence type="ECO:0000256" key="1">
    <source>
        <dbReference type="ARBA" id="ARBA00004123"/>
    </source>
</evidence>
<sequence length="309" mass="33129">MEVMDSCQFSPSELFYDSSCLSSPEGEFPEDFEPRDLPAFGTHDPPEPACSEEEEHVRAPTGHHQAGHCLMWACKACKRKSTTMDRRKAATMRERRRLKKVNQAFETLKRCTTANPNQRLPKVEILRNAIRYIESLQELLREQVENYYHLPGQSCSEPTSPTSSCSDGMADCGSPVWSARGSSFDAVYCPEMAHGKAAPPAGGGGGGVCGEAGSGGWRCPAGVAVVSRCTALPLLITPHHPPPAPGYAAEQGSALSSLDCLSSIVDRLSPAEEPALPPRHADPLSPSASIDSGPGTPGTTPPRRTYQAL</sequence>
<dbReference type="PROSITE" id="PS50888">
    <property type="entry name" value="BHLH"/>
    <property type="match status" value="1"/>
</dbReference>
<dbReference type="Pfam" id="PF01586">
    <property type="entry name" value="Basic"/>
    <property type="match status" value="1"/>
</dbReference>
<name>A0A8B9NBQ0_9AVES</name>
<feature type="region of interest" description="Disordered" evidence="12">
    <location>
        <begin position="269"/>
        <end position="309"/>
    </location>
</feature>
<comment type="subcellular location">
    <subcellularLocation>
        <location evidence="1">Nucleus</location>
    </subcellularLocation>
</comment>
<keyword evidence="3" id="KW-0217">Developmental protein</keyword>
<keyword evidence="9" id="KW-0804">Transcription</keyword>
<evidence type="ECO:0000256" key="7">
    <source>
        <dbReference type="ARBA" id="ARBA00023125"/>
    </source>
</evidence>
<keyword evidence="4" id="KW-0517">Myogenesis</keyword>
<dbReference type="GO" id="GO:0005667">
    <property type="term" value="C:transcription regulator complex"/>
    <property type="evidence" value="ECO:0007669"/>
    <property type="project" value="UniProtKB-ARBA"/>
</dbReference>
<evidence type="ECO:0000256" key="11">
    <source>
        <dbReference type="RuleBase" id="RU003428"/>
    </source>
</evidence>
<evidence type="ECO:0000313" key="14">
    <source>
        <dbReference type="Ensembl" id="ENSANIP00000021977.1"/>
    </source>
</evidence>
<evidence type="ECO:0000256" key="12">
    <source>
        <dbReference type="SAM" id="MobiDB-lite"/>
    </source>
</evidence>
<dbReference type="AlphaFoldDB" id="A0A8B9NBQ0"/>
<evidence type="ECO:0000256" key="5">
    <source>
        <dbReference type="ARBA" id="ARBA00022782"/>
    </source>
</evidence>
<evidence type="ECO:0000256" key="9">
    <source>
        <dbReference type="ARBA" id="ARBA00023163"/>
    </source>
</evidence>
<dbReference type="GO" id="GO:0035914">
    <property type="term" value="P:skeletal muscle cell differentiation"/>
    <property type="evidence" value="ECO:0007669"/>
    <property type="project" value="TreeGrafter"/>
</dbReference>
<dbReference type="InterPro" id="IPR002546">
    <property type="entry name" value="MyoD_N"/>
</dbReference>
<dbReference type="GO" id="GO:0042693">
    <property type="term" value="P:muscle cell fate commitment"/>
    <property type="evidence" value="ECO:0007669"/>
    <property type="project" value="UniProtKB-ARBA"/>
</dbReference>
<reference evidence="14" key="2">
    <citation type="submission" date="2025-09" db="UniProtKB">
        <authorList>
            <consortium name="Ensembl"/>
        </authorList>
    </citation>
    <scope>IDENTIFICATION</scope>
</reference>
<dbReference type="InterPro" id="IPR011598">
    <property type="entry name" value="bHLH_dom"/>
</dbReference>
<dbReference type="PANTHER" id="PTHR11534:SF3">
    <property type="entry name" value="MYOGENIC FACTOR 5"/>
    <property type="match status" value="1"/>
</dbReference>
<evidence type="ECO:0000313" key="15">
    <source>
        <dbReference type="Proteomes" id="UP000694541"/>
    </source>
</evidence>
<evidence type="ECO:0000259" key="13">
    <source>
        <dbReference type="PROSITE" id="PS50888"/>
    </source>
</evidence>
<reference evidence="14" key="1">
    <citation type="submission" date="2025-08" db="UniProtKB">
        <authorList>
            <consortium name="Ensembl"/>
        </authorList>
    </citation>
    <scope>IDENTIFICATION</scope>
</reference>
<evidence type="ECO:0000256" key="8">
    <source>
        <dbReference type="ARBA" id="ARBA00023159"/>
    </source>
</evidence>
<dbReference type="GO" id="GO:0046983">
    <property type="term" value="F:protein dimerization activity"/>
    <property type="evidence" value="ECO:0007669"/>
    <property type="project" value="InterPro"/>
</dbReference>
<dbReference type="GO" id="GO:0048743">
    <property type="term" value="P:positive regulation of skeletal muscle fiber development"/>
    <property type="evidence" value="ECO:0007669"/>
    <property type="project" value="TreeGrafter"/>
</dbReference>
<dbReference type="PANTHER" id="PTHR11534">
    <property type="entry name" value="MYOGENIC FACTOR"/>
    <property type="match status" value="1"/>
</dbReference>
<keyword evidence="7 11" id="KW-0238">DNA-binding</keyword>
<dbReference type="GO" id="GO:0005634">
    <property type="term" value="C:nucleus"/>
    <property type="evidence" value="ECO:0007669"/>
    <property type="project" value="UniProtKB-SubCell"/>
</dbReference>
<proteinExistence type="predicted"/>
<evidence type="ECO:0000256" key="2">
    <source>
        <dbReference type="ARBA" id="ARBA00011571"/>
    </source>
</evidence>
<dbReference type="SMART" id="SM00353">
    <property type="entry name" value="HLH"/>
    <property type="match status" value="1"/>
</dbReference>
<dbReference type="Ensembl" id="ENSANIT00000022705.1">
    <property type="protein sequence ID" value="ENSANIP00000021977.1"/>
    <property type="gene ID" value="ENSANIG00000014944.1"/>
</dbReference>
<organism evidence="14 15">
    <name type="scientific">Accipiter nisus</name>
    <name type="common">Eurasian sparrowhawk</name>
    <dbReference type="NCBI Taxonomy" id="211598"/>
    <lineage>
        <taxon>Eukaryota</taxon>
        <taxon>Metazoa</taxon>
        <taxon>Chordata</taxon>
        <taxon>Craniata</taxon>
        <taxon>Vertebrata</taxon>
        <taxon>Euteleostomi</taxon>
        <taxon>Archelosauria</taxon>
        <taxon>Archosauria</taxon>
        <taxon>Dinosauria</taxon>
        <taxon>Saurischia</taxon>
        <taxon>Theropoda</taxon>
        <taxon>Coelurosauria</taxon>
        <taxon>Aves</taxon>
        <taxon>Neognathae</taxon>
        <taxon>Neoaves</taxon>
        <taxon>Telluraves</taxon>
        <taxon>Accipitrimorphae</taxon>
        <taxon>Accipitriformes</taxon>
        <taxon>Accipitridae</taxon>
        <taxon>Accipitrinae</taxon>
        <taxon>Accipiter</taxon>
    </lineage>
</organism>
<dbReference type="SMART" id="SM00520">
    <property type="entry name" value="BASIC"/>
    <property type="match status" value="1"/>
</dbReference>
<dbReference type="InterPro" id="IPR036638">
    <property type="entry name" value="HLH_DNA-bd_sf"/>
</dbReference>
<evidence type="ECO:0000256" key="6">
    <source>
        <dbReference type="ARBA" id="ARBA00023015"/>
    </source>
</evidence>
<keyword evidence="8" id="KW-0010">Activator</keyword>
<dbReference type="InterPro" id="IPR022032">
    <property type="entry name" value="Myf5"/>
</dbReference>
<dbReference type="GO" id="GO:0045663">
    <property type="term" value="P:positive regulation of myoblast differentiation"/>
    <property type="evidence" value="ECO:0007669"/>
    <property type="project" value="TreeGrafter"/>
</dbReference>
<keyword evidence="10 11" id="KW-0539">Nucleus</keyword>
<dbReference type="GO" id="GO:0043425">
    <property type="term" value="F:bHLH transcription factor binding"/>
    <property type="evidence" value="ECO:0007669"/>
    <property type="project" value="UniProtKB-ARBA"/>
</dbReference>
<protein>
    <recommendedName>
        <fullName evidence="11">Myogenic factor</fullName>
    </recommendedName>
</protein>
<dbReference type="Proteomes" id="UP000694541">
    <property type="component" value="Unplaced"/>
</dbReference>
<dbReference type="Gene3D" id="4.10.280.10">
    <property type="entry name" value="Helix-loop-helix DNA-binding domain"/>
    <property type="match status" value="1"/>
</dbReference>
<evidence type="ECO:0000256" key="3">
    <source>
        <dbReference type="ARBA" id="ARBA00022473"/>
    </source>
</evidence>